<sequence length="225" mass="25536">MPPITHRRLPYDIALSHQHHPSVIVNIRTLRNQDRTLRHRAKMLTICFTFVEQSNFILRPPSRSSYDTSHVIQHSVVRAITFPSTFVTIISNSPYRMNDIRVGVTTFIGIEGWEGGSGMFRVAERKMSAIVTLIPLDLRRPRHPSTSPLPLEDPQYETRSLKKRIEVISSHPPFVSLPPPPLSPDTLAAPPSLLSPPPSLTSHIKNTRVPVRTREREAVDRSREV</sequence>
<dbReference type="Proteomes" id="UP000076722">
    <property type="component" value="Unassembled WGS sequence"/>
</dbReference>
<accession>A0A164X509</accession>
<reference evidence="2 3" key="1">
    <citation type="journal article" date="2016" name="Mol. Biol. Evol.">
        <title>Comparative Genomics of Early-Diverging Mushroom-Forming Fungi Provides Insights into the Origins of Lignocellulose Decay Capabilities.</title>
        <authorList>
            <person name="Nagy L.G."/>
            <person name="Riley R."/>
            <person name="Tritt A."/>
            <person name="Adam C."/>
            <person name="Daum C."/>
            <person name="Floudas D."/>
            <person name="Sun H."/>
            <person name="Yadav J.S."/>
            <person name="Pangilinan J."/>
            <person name="Larsson K.H."/>
            <person name="Matsuura K."/>
            <person name="Barry K."/>
            <person name="Labutti K."/>
            <person name="Kuo R."/>
            <person name="Ohm R.A."/>
            <person name="Bhattacharya S.S."/>
            <person name="Shirouzu T."/>
            <person name="Yoshinaga Y."/>
            <person name="Martin F.M."/>
            <person name="Grigoriev I.V."/>
            <person name="Hibbett D.S."/>
        </authorList>
    </citation>
    <scope>NUCLEOTIDE SEQUENCE [LARGE SCALE GENOMIC DNA]</scope>
    <source>
        <strain evidence="2 3">HHB9708</strain>
    </source>
</reference>
<feature type="region of interest" description="Disordered" evidence="1">
    <location>
        <begin position="175"/>
        <end position="225"/>
    </location>
</feature>
<feature type="compositionally biased region" description="Basic and acidic residues" evidence="1">
    <location>
        <begin position="212"/>
        <end position="225"/>
    </location>
</feature>
<evidence type="ECO:0000256" key="1">
    <source>
        <dbReference type="SAM" id="MobiDB-lite"/>
    </source>
</evidence>
<dbReference type="AlphaFoldDB" id="A0A164X509"/>
<proteinExistence type="predicted"/>
<evidence type="ECO:0000313" key="3">
    <source>
        <dbReference type="Proteomes" id="UP000076722"/>
    </source>
</evidence>
<organism evidence="2 3">
    <name type="scientific">Sistotremastrum niveocremeum HHB9708</name>
    <dbReference type="NCBI Taxonomy" id="1314777"/>
    <lineage>
        <taxon>Eukaryota</taxon>
        <taxon>Fungi</taxon>
        <taxon>Dikarya</taxon>
        <taxon>Basidiomycota</taxon>
        <taxon>Agaricomycotina</taxon>
        <taxon>Agaricomycetes</taxon>
        <taxon>Sistotremastrales</taxon>
        <taxon>Sistotremastraceae</taxon>
        <taxon>Sertulicium</taxon>
        <taxon>Sertulicium niveocremeum</taxon>
    </lineage>
</organism>
<protein>
    <submittedName>
        <fullName evidence="2">Uncharacterized protein</fullName>
    </submittedName>
</protein>
<dbReference type="EMBL" id="KV419401">
    <property type="protein sequence ID" value="KZS95639.1"/>
    <property type="molecule type" value="Genomic_DNA"/>
</dbReference>
<evidence type="ECO:0000313" key="2">
    <source>
        <dbReference type="EMBL" id="KZS95639.1"/>
    </source>
</evidence>
<gene>
    <name evidence="2" type="ORF">SISNIDRAFT_464634</name>
</gene>
<keyword evidence="3" id="KW-1185">Reference proteome</keyword>
<name>A0A164X509_9AGAM</name>